<dbReference type="AlphaFoldDB" id="A0A7J0H622"/>
<reference evidence="1 2" key="1">
    <citation type="submission" date="2019-07" db="EMBL/GenBank/DDBJ databases">
        <title>De Novo Assembly of kiwifruit Actinidia rufa.</title>
        <authorList>
            <person name="Sugita-Konishi S."/>
            <person name="Sato K."/>
            <person name="Mori E."/>
            <person name="Abe Y."/>
            <person name="Kisaki G."/>
            <person name="Hamano K."/>
            <person name="Suezawa K."/>
            <person name="Otani M."/>
            <person name="Fukuda T."/>
            <person name="Manabe T."/>
            <person name="Gomi K."/>
            <person name="Tabuchi M."/>
            <person name="Akimitsu K."/>
            <person name="Kataoka I."/>
        </authorList>
    </citation>
    <scope>NUCLEOTIDE SEQUENCE [LARGE SCALE GENOMIC DNA]</scope>
    <source>
        <strain evidence="2">cv. Fuchu</strain>
    </source>
</reference>
<organism evidence="1 2">
    <name type="scientific">Actinidia rufa</name>
    <dbReference type="NCBI Taxonomy" id="165716"/>
    <lineage>
        <taxon>Eukaryota</taxon>
        <taxon>Viridiplantae</taxon>
        <taxon>Streptophyta</taxon>
        <taxon>Embryophyta</taxon>
        <taxon>Tracheophyta</taxon>
        <taxon>Spermatophyta</taxon>
        <taxon>Magnoliopsida</taxon>
        <taxon>eudicotyledons</taxon>
        <taxon>Gunneridae</taxon>
        <taxon>Pentapetalae</taxon>
        <taxon>asterids</taxon>
        <taxon>Ericales</taxon>
        <taxon>Actinidiaceae</taxon>
        <taxon>Actinidia</taxon>
    </lineage>
</organism>
<keyword evidence="2" id="KW-1185">Reference proteome</keyword>
<gene>
    <name evidence="1" type="ORF">Acr_27g0002750</name>
</gene>
<proteinExistence type="predicted"/>
<sequence length="155" mass="16620">MIASLLSRLDAYLRGFKDKILANEPLPSAANAYSRLLHSSLEQPYVVSSSPSTILDSSTLVSYSGGRGRVHGGPCGGREGRVFCSGSRGGRGDKKYDHYGGTNIILNLIVGRVFCSGSRGGRGDRKYDHYGGTNIILNLIVGKGMESQVMHIRSV</sequence>
<evidence type="ECO:0000313" key="2">
    <source>
        <dbReference type="Proteomes" id="UP000585474"/>
    </source>
</evidence>
<protein>
    <submittedName>
        <fullName evidence="1">Uncharacterized protein</fullName>
    </submittedName>
</protein>
<accession>A0A7J0H622</accession>
<comment type="caution">
    <text evidence="1">The sequence shown here is derived from an EMBL/GenBank/DDBJ whole genome shotgun (WGS) entry which is preliminary data.</text>
</comment>
<name>A0A7J0H622_9ERIC</name>
<dbReference type="EMBL" id="BJWL01000027">
    <property type="protein sequence ID" value="GFZ18536.1"/>
    <property type="molecule type" value="Genomic_DNA"/>
</dbReference>
<dbReference type="Proteomes" id="UP000585474">
    <property type="component" value="Unassembled WGS sequence"/>
</dbReference>
<evidence type="ECO:0000313" key="1">
    <source>
        <dbReference type="EMBL" id="GFZ18536.1"/>
    </source>
</evidence>